<feature type="transmembrane region" description="Helical" evidence="7">
    <location>
        <begin position="108"/>
        <end position="127"/>
    </location>
</feature>
<protein>
    <recommendedName>
        <fullName evidence="8">Major facilitator superfamily (MFS) profile domain-containing protein</fullName>
    </recommendedName>
</protein>
<feature type="compositionally biased region" description="Basic and acidic residues" evidence="6">
    <location>
        <begin position="25"/>
        <end position="37"/>
    </location>
</feature>
<proteinExistence type="predicted"/>
<evidence type="ECO:0000256" key="3">
    <source>
        <dbReference type="ARBA" id="ARBA00022692"/>
    </source>
</evidence>
<feature type="transmembrane region" description="Helical" evidence="7">
    <location>
        <begin position="455"/>
        <end position="478"/>
    </location>
</feature>
<name>A0A7H8R7G9_TALRU</name>
<evidence type="ECO:0000256" key="5">
    <source>
        <dbReference type="ARBA" id="ARBA00023136"/>
    </source>
</evidence>
<accession>A0A7H8R7G9</accession>
<reference evidence="10" key="1">
    <citation type="submission" date="2020-06" db="EMBL/GenBank/DDBJ databases">
        <title>A chromosome-scale genome assembly of Talaromyces rugulosus W13939.</title>
        <authorList>
            <person name="Wang B."/>
            <person name="Guo L."/>
            <person name="Ye K."/>
            <person name="Wang L."/>
        </authorList>
    </citation>
    <scope>NUCLEOTIDE SEQUENCE [LARGE SCALE GENOMIC DNA]</scope>
    <source>
        <strain evidence="10">W13939</strain>
    </source>
</reference>
<dbReference type="PANTHER" id="PTHR43791">
    <property type="entry name" value="PERMEASE-RELATED"/>
    <property type="match status" value="1"/>
</dbReference>
<dbReference type="EMBL" id="CP055902">
    <property type="protein sequence ID" value="QKX61701.1"/>
    <property type="molecule type" value="Genomic_DNA"/>
</dbReference>
<dbReference type="SUPFAM" id="SSF103473">
    <property type="entry name" value="MFS general substrate transporter"/>
    <property type="match status" value="1"/>
</dbReference>
<feature type="transmembrane region" description="Helical" evidence="7">
    <location>
        <begin position="200"/>
        <end position="217"/>
    </location>
</feature>
<dbReference type="OrthoDB" id="6730379at2759"/>
<dbReference type="Pfam" id="PF07690">
    <property type="entry name" value="MFS_1"/>
    <property type="match status" value="1"/>
</dbReference>
<feature type="transmembrane region" description="Helical" evidence="7">
    <location>
        <begin position="139"/>
        <end position="158"/>
    </location>
</feature>
<sequence>MSDIKYSSTPSQSGVPDNPLEPDEDKTGEVLDYKGDLPESQEDNFIRNSDTNSEPIDPAEARRVLWKIDLVIIPLISGTIILSAVDKIIISNAAIYGMMTDTRLTSSMFSWVGSIFYFGYLLFEYPSALLIQRLPVAKLLAFTVFLWAFLMGCTAATQNFAGLMAVRFIMGMSEATCNPIAAIVTVMWYTKSEQPVRVAFWYNQLSSVFSGLVSYGIGHTNSTLAPWRLLFIALAAFSALWAILIWVLLPDSPVKCWWLSDREKYIAIRRIRANNTGIEDRTFKWYQLRECLSDPKTWLLAIFVCAQNIPNGCLVTFSALIVSGLNYSPLLTTVLGIPTGVIATIWQLVLSLPTSRLKNRRCITIALGNIIPTISAILLWQIPDENRHGRLAAYYVFYTYWGPYVMSTTLPMANTSGHTKKLTTNAVFFLAYCLGNIIGPQVFQGSDAPNHPKGYIGLLASLIVASVSICLYGILCSLENTRRGKERGIEELPEVTDPFSDLTDYQKASFRYTY</sequence>
<keyword evidence="4 7" id="KW-1133">Transmembrane helix</keyword>
<dbReference type="Proteomes" id="UP000509510">
    <property type="component" value="Chromosome V"/>
</dbReference>
<evidence type="ECO:0000313" key="10">
    <source>
        <dbReference type="Proteomes" id="UP000509510"/>
    </source>
</evidence>
<dbReference type="GeneID" id="55996341"/>
<keyword evidence="10" id="KW-1185">Reference proteome</keyword>
<feature type="transmembrane region" description="Helical" evidence="7">
    <location>
        <begin position="229"/>
        <end position="249"/>
    </location>
</feature>
<organism evidence="9 10">
    <name type="scientific">Talaromyces rugulosus</name>
    <name type="common">Penicillium rugulosum</name>
    <dbReference type="NCBI Taxonomy" id="121627"/>
    <lineage>
        <taxon>Eukaryota</taxon>
        <taxon>Fungi</taxon>
        <taxon>Dikarya</taxon>
        <taxon>Ascomycota</taxon>
        <taxon>Pezizomycotina</taxon>
        <taxon>Eurotiomycetes</taxon>
        <taxon>Eurotiomycetidae</taxon>
        <taxon>Eurotiales</taxon>
        <taxon>Trichocomaceae</taxon>
        <taxon>Talaromyces</taxon>
        <taxon>Talaromyces sect. Islandici</taxon>
    </lineage>
</organism>
<feature type="region of interest" description="Disordered" evidence="6">
    <location>
        <begin position="1"/>
        <end position="54"/>
    </location>
</feature>
<dbReference type="GO" id="GO:0016020">
    <property type="term" value="C:membrane"/>
    <property type="evidence" value="ECO:0007669"/>
    <property type="project" value="UniProtKB-SubCell"/>
</dbReference>
<feature type="transmembrane region" description="Helical" evidence="7">
    <location>
        <begin position="362"/>
        <end position="380"/>
    </location>
</feature>
<keyword evidence="2" id="KW-0813">Transport</keyword>
<dbReference type="GO" id="GO:0022857">
    <property type="term" value="F:transmembrane transporter activity"/>
    <property type="evidence" value="ECO:0007669"/>
    <property type="project" value="InterPro"/>
</dbReference>
<dbReference type="AlphaFoldDB" id="A0A7H8R7G9"/>
<feature type="transmembrane region" description="Helical" evidence="7">
    <location>
        <begin position="164"/>
        <end position="188"/>
    </location>
</feature>
<dbReference type="InterPro" id="IPR011701">
    <property type="entry name" value="MFS"/>
</dbReference>
<comment type="subcellular location">
    <subcellularLocation>
        <location evidence="1">Membrane</location>
        <topology evidence="1">Multi-pass membrane protein</topology>
    </subcellularLocation>
</comment>
<dbReference type="InterPro" id="IPR020846">
    <property type="entry name" value="MFS_dom"/>
</dbReference>
<feature type="transmembrane region" description="Helical" evidence="7">
    <location>
        <begin position="327"/>
        <end position="350"/>
    </location>
</feature>
<dbReference type="RefSeq" id="XP_035347875.1">
    <property type="nucleotide sequence ID" value="XM_035491982.1"/>
</dbReference>
<feature type="domain" description="Major facilitator superfamily (MFS) profile" evidence="8">
    <location>
        <begin position="72"/>
        <end position="514"/>
    </location>
</feature>
<dbReference type="KEGG" id="trg:TRUGW13939_08856"/>
<evidence type="ECO:0000256" key="4">
    <source>
        <dbReference type="ARBA" id="ARBA00022989"/>
    </source>
</evidence>
<gene>
    <name evidence="9" type="ORF">TRUGW13939_08856</name>
</gene>
<dbReference type="Gene3D" id="1.20.1250.20">
    <property type="entry name" value="MFS general substrate transporter like domains"/>
    <property type="match status" value="2"/>
</dbReference>
<feature type="transmembrane region" description="Helical" evidence="7">
    <location>
        <begin position="392"/>
        <end position="410"/>
    </location>
</feature>
<feature type="transmembrane region" description="Helical" evidence="7">
    <location>
        <begin position="70"/>
        <end position="96"/>
    </location>
</feature>
<keyword evidence="5 7" id="KW-0472">Membrane</keyword>
<feature type="transmembrane region" description="Helical" evidence="7">
    <location>
        <begin position="298"/>
        <end position="321"/>
    </location>
</feature>
<keyword evidence="3 7" id="KW-0812">Transmembrane</keyword>
<evidence type="ECO:0000256" key="1">
    <source>
        <dbReference type="ARBA" id="ARBA00004141"/>
    </source>
</evidence>
<dbReference type="PANTHER" id="PTHR43791:SF36">
    <property type="entry name" value="TRANSPORTER, PUTATIVE (AFU_ORTHOLOGUE AFUA_6G08340)-RELATED"/>
    <property type="match status" value="1"/>
</dbReference>
<dbReference type="InterPro" id="IPR036259">
    <property type="entry name" value="MFS_trans_sf"/>
</dbReference>
<evidence type="ECO:0000256" key="7">
    <source>
        <dbReference type="SAM" id="Phobius"/>
    </source>
</evidence>
<evidence type="ECO:0000313" key="9">
    <source>
        <dbReference type="EMBL" id="QKX61701.1"/>
    </source>
</evidence>
<dbReference type="PROSITE" id="PS50850">
    <property type="entry name" value="MFS"/>
    <property type="match status" value="1"/>
</dbReference>
<feature type="compositionally biased region" description="Polar residues" evidence="6">
    <location>
        <begin position="1"/>
        <end position="15"/>
    </location>
</feature>
<evidence type="ECO:0000256" key="2">
    <source>
        <dbReference type="ARBA" id="ARBA00022448"/>
    </source>
</evidence>
<feature type="transmembrane region" description="Helical" evidence="7">
    <location>
        <begin position="422"/>
        <end position="443"/>
    </location>
</feature>
<evidence type="ECO:0000256" key="6">
    <source>
        <dbReference type="SAM" id="MobiDB-lite"/>
    </source>
</evidence>
<evidence type="ECO:0000259" key="8">
    <source>
        <dbReference type="PROSITE" id="PS50850"/>
    </source>
</evidence>